<keyword evidence="5 7" id="KW-1133">Transmembrane helix</keyword>
<feature type="transmembrane region" description="Helical" evidence="7">
    <location>
        <begin position="114"/>
        <end position="138"/>
    </location>
</feature>
<evidence type="ECO:0000256" key="4">
    <source>
        <dbReference type="ARBA" id="ARBA00022692"/>
    </source>
</evidence>
<dbReference type="EMBL" id="AZHC01000023">
    <property type="protein sequence ID" value="OAA39055.1"/>
    <property type="molecule type" value="Genomic_DNA"/>
</dbReference>
<dbReference type="PROSITE" id="PS50850">
    <property type="entry name" value="MFS"/>
    <property type="match status" value="1"/>
</dbReference>
<feature type="transmembrane region" description="Helical" evidence="7">
    <location>
        <begin position="298"/>
        <end position="322"/>
    </location>
</feature>
<comment type="caution">
    <text evidence="9">The sequence shown here is derived from an EMBL/GenBank/DDBJ whole genome shotgun (WGS) entry which is preliminary data.</text>
</comment>
<dbReference type="InterPro" id="IPR036259">
    <property type="entry name" value="MFS_trans_sf"/>
</dbReference>
<organism evidence="9 10">
    <name type="scientific">Metarhizium rileyi (strain RCEF 4871)</name>
    <name type="common">Nomuraea rileyi</name>
    <dbReference type="NCBI Taxonomy" id="1649241"/>
    <lineage>
        <taxon>Eukaryota</taxon>
        <taxon>Fungi</taxon>
        <taxon>Dikarya</taxon>
        <taxon>Ascomycota</taxon>
        <taxon>Pezizomycotina</taxon>
        <taxon>Sordariomycetes</taxon>
        <taxon>Hypocreomycetidae</taxon>
        <taxon>Hypocreales</taxon>
        <taxon>Clavicipitaceae</taxon>
        <taxon>Metarhizium</taxon>
    </lineage>
</organism>
<evidence type="ECO:0000259" key="8">
    <source>
        <dbReference type="PROSITE" id="PS50850"/>
    </source>
</evidence>
<protein>
    <submittedName>
        <fullName evidence="9">General substrate transporter</fullName>
    </submittedName>
</protein>
<dbReference type="GO" id="GO:0005351">
    <property type="term" value="F:carbohydrate:proton symporter activity"/>
    <property type="evidence" value="ECO:0007669"/>
    <property type="project" value="TreeGrafter"/>
</dbReference>
<evidence type="ECO:0000256" key="6">
    <source>
        <dbReference type="ARBA" id="ARBA00023136"/>
    </source>
</evidence>
<evidence type="ECO:0000256" key="5">
    <source>
        <dbReference type="ARBA" id="ARBA00022989"/>
    </source>
</evidence>
<evidence type="ECO:0000256" key="3">
    <source>
        <dbReference type="ARBA" id="ARBA00022448"/>
    </source>
</evidence>
<feature type="transmembrane region" description="Helical" evidence="7">
    <location>
        <begin position="363"/>
        <end position="383"/>
    </location>
</feature>
<dbReference type="GO" id="GO:0016020">
    <property type="term" value="C:membrane"/>
    <property type="evidence" value="ECO:0007669"/>
    <property type="project" value="UniProtKB-SubCell"/>
</dbReference>
<dbReference type="PROSITE" id="PS00217">
    <property type="entry name" value="SUGAR_TRANSPORT_2"/>
    <property type="match status" value="1"/>
</dbReference>
<sequence>MNKSDKTKILIYHVFRPRKYIVAALYLSIGGFLNGYDTGSIGSITDMPRFQSTVQKLSPTIRGLTVSFLLLAGTIPSLASGLLADRFGHLRIVLSGALFFTLGCAMQAGANSLLLLLLGRALAGMGEGLYLGNLNVYICEIAPKARRGMMVAMPQLMVTLGTCLGYFTCYGTIRIAGDMQWRLPFIVQAAGGLLFAVGCLILPKSPRWLMSQNKQAEALHNMKLLDFEPNEINHDLNQPIEEPVQSTLQGFKSLFRKEHRFRTWLALFILGMVQLCGIDGVLYYAPTMFAQAGLPSDTASFIASGVSGILMFAISIPAFLLADSWNRRTCVNTGGLILSACMIVIGSLYASGSVHHDAGAGRWIVMLLIFVFALAYVSTWGMVGKLYASEIQPASHRATANAVAQALNFVSVPWSCTRHLVFSP</sequence>
<dbReference type="PRINTS" id="PR00171">
    <property type="entry name" value="SUGRTRNSPORT"/>
</dbReference>
<feature type="transmembrane region" description="Helical" evidence="7">
    <location>
        <begin position="150"/>
        <end position="173"/>
    </location>
</feature>
<feature type="transmembrane region" description="Helical" evidence="7">
    <location>
        <begin position="61"/>
        <end position="83"/>
    </location>
</feature>
<keyword evidence="6 7" id="KW-0472">Membrane</keyword>
<dbReference type="Pfam" id="PF00083">
    <property type="entry name" value="Sugar_tr"/>
    <property type="match status" value="1"/>
</dbReference>
<dbReference type="PANTHER" id="PTHR48022">
    <property type="entry name" value="PLASTIDIC GLUCOSE TRANSPORTER 4"/>
    <property type="match status" value="1"/>
</dbReference>
<keyword evidence="10" id="KW-1185">Reference proteome</keyword>
<dbReference type="SUPFAM" id="SSF103473">
    <property type="entry name" value="MFS general substrate transporter"/>
    <property type="match status" value="1"/>
</dbReference>
<dbReference type="OMA" id="WTRFFRD"/>
<dbReference type="InterPro" id="IPR003663">
    <property type="entry name" value="Sugar/inositol_transpt"/>
</dbReference>
<feature type="transmembrane region" description="Helical" evidence="7">
    <location>
        <begin position="20"/>
        <end position="41"/>
    </location>
</feature>
<evidence type="ECO:0000256" key="7">
    <source>
        <dbReference type="SAM" id="Phobius"/>
    </source>
</evidence>
<dbReference type="InterPro" id="IPR050360">
    <property type="entry name" value="MFS_Sugar_Transporters"/>
</dbReference>
<feature type="transmembrane region" description="Helical" evidence="7">
    <location>
        <begin position="90"/>
        <end position="108"/>
    </location>
</feature>
<feature type="domain" description="Major facilitator superfamily (MFS) profile" evidence="8">
    <location>
        <begin position="23"/>
        <end position="424"/>
    </location>
</feature>
<name>A0A167AM44_METRR</name>
<gene>
    <name evidence="9" type="ORF">NOR_06315</name>
</gene>
<evidence type="ECO:0000313" key="10">
    <source>
        <dbReference type="Proteomes" id="UP000243498"/>
    </source>
</evidence>
<proteinExistence type="inferred from homology"/>
<dbReference type="Proteomes" id="UP000243498">
    <property type="component" value="Unassembled WGS sequence"/>
</dbReference>
<dbReference type="STRING" id="1081105.A0A167AM44"/>
<keyword evidence="4 7" id="KW-0812">Transmembrane</keyword>
<keyword evidence="3" id="KW-0813">Transport</keyword>
<dbReference type="OrthoDB" id="5399138at2759"/>
<accession>A0A167AM44</accession>
<feature type="transmembrane region" description="Helical" evidence="7">
    <location>
        <begin position="329"/>
        <end position="351"/>
    </location>
</feature>
<reference evidence="9 10" key="1">
    <citation type="journal article" date="2016" name="Genome Biol. Evol.">
        <title>Divergent and convergent evolution of fungal pathogenicity.</title>
        <authorList>
            <person name="Shang Y."/>
            <person name="Xiao G."/>
            <person name="Zheng P."/>
            <person name="Cen K."/>
            <person name="Zhan S."/>
            <person name="Wang C."/>
        </authorList>
    </citation>
    <scope>NUCLEOTIDE SEQUENCE [LARGE SCALE GENOMIC DNA]</scope>
    <source>
        <strain evidence="9 10">RCEF 4871</strain>
    </source>
</reference>
<dbReference type="InterPro" id="IPR020846">
    <property type="entry name" value="MFS_dom"/>
</dbReference>
<dbReference type="InterPro" id="IPR005829">
    <property type="entry name" value="Sugar_transporter_CS"/>
</dbReference>
<evidence type="ECO:0000256" key="1">
    <source>
        <dbReference type="ARBA" id="ARBA00004141"/>
    </source>
</evidence>
<evidence type="ECO:0000256" key="2">
    <source>
        <dbReference type="ARBA" id="ARBA00010992"/>
    </source>
</evidence>
<dbReference type="Gene3D" id="1.20.1250.20">
    <property type="entry name" value="MFS general substrate transporter like domains"/>
    <property type="match status" value="1"/>
</dbReference>
<dbReference type="PANTHER" id="PTHR48022:SF2">
    <property type="entry name" value="PLASTIDIC GLUCOSE TRANSPORTER 4"/>
    <property type="match status" value="1"/>
</dbReference>
<dbReference type="InterPro" id="IPR005828">
    <property type="entry name" value="MFS_sugar_transport-like"/>
</dbReference>
<comment type="similarity">
    <text evidence="2">Belongs to the major facilitator superfamily. Sugar transporter (TC 2.A.1.1) family.</text>
</comment>
<feature type="transmembrane region" description="Helical" evidence="7">
    <location>
        <begin position="264"/>
        <end position="286"/>
    </location>
</feature>
<feature type="transmembrane region" description="Helical" evidence="7">
    <location>
        <begin position="185"/>
        <end position="202"/>
    </location>
</feature>
<dbReference type="AlphaFoldDB" id="A0A167AM44"/>
<comment type="subcellular location">
    <subcellularLocation>
        <location evidence="1">Membrane</location>
        <topology evidence="1">Multi-pass membrane protein</topology>
    </subcellularLocation>
</comment>
<evidence type="ECO:0000313" key="9">
    <source>
        <dbReference type="EMBL" id="OAA39055.1"/>
    </source>
</evidence>